<dbReference type="CDD" id="cd17546">
    <property type="entry name" value="REC_hyHK_CKI1_RcsC-like"/>
    <property type="match status" value="1"/>
</dbReference>
<feature type="region of interest" description="Disordered" evidence="12">
    <location>
        <begin position="945"/>
        <end position="971"/>
    </location>
</feature>
<evidence type="ECO:0000256" key="9">
    <source>
        <dbReference type="ARBA" id="ARBA00023136"/>
    </source>
</evidence>
<dbReference type="SMART" id="SM00387">
    <property type="entry name" value="HATPase_c"/>
    <property type="match status" value="1"/>
</dbReference>
<dbReference type="InterPro" id="IPR036097">
    <property type="entry name" value="HisK_dim/P_sf"/>
</dbReference>
<dbReference type="Proteomes" id="UP001516061">
    <property type="component" value="Unassembled WGS sequence"/>
</dbReference>
<dbReference type="Pfam" id="PF00072">
    <property type="entry name" value="Response_reg"/>
    <property type="match status" value="1"/>
</dbReference>
<evidence type="ECO:0000256" key="5">
    <source>
        <dbReference type="ARBA" id="ARBA00022679"/>
    </source>
</evidence>
<evidence type="ECO:0000256" key="2">
    <source>
        <dbReference type="ARBA" id="ARBA00004370"/>
    </source>
</evidence>
<keyword evidence="8" id="KW-1133">Transmembrane helix</keyword>
<evidence type="ECO:0000256" key="3">
    <source>
        <dbReference type="ARBA" id="ARBA00012438"/>
    </source>
</evidence>
<feature type="compositionally biased region" description="Pro residues" evidence="12">
    <location>
        <begin position="951"/>
        <end position="966"/>
    </location>
</feature>
<dbReference type="SUPFAM" id="SSF47384">
    <property type="entry name" value="Homodimeric domain of signal transducing histidine kinase"/>
    <property type="match status" value="1"/>
</dbReference>
<evidence type="ECO:0000256" key="10">
    <source>
        <dbReference type="PROSITE-ProRule" id="PRU00169"/>
    </source>
</evidence>
<feature type="domain" description="CHASE" evidence="15">
    <location>
        <begin position="238"/>
        <end position="372"/>
    </location>
</feature>
<dbReference type="InterPro" id="IPR011006">
    <property type="entry name" value="CheY-like_superfamily"/>
</dbReference>
<evidence type="ECO:0000256" key="1">
    <source>
        <dbReference type="ARBA" id="ARBA00000085"/>
    </source>
</evidence>
<comment type="caution">
    <text evidence="16">The sequence shown here is derived from an EMBL/GenBank/DDBJ whole genome shotgun (WGS) entry which is preliminary data.</text>
</comment>
<dbReference type="InterPro" id="IPR003594">
    <property type="entry name" value="HATPase_dom"/>
</dbReference>
<dbReference type="SMART" id="SM00448">
    <property type="entry name" value="REC"/>
    <property type="match status" value="1"/>
</dbReference>
<keyword evidence="11" id="KW-0175">Coiled coil</keyword>
<dbReference type="InterPro" id="IPR006189">
    <property type="entry name" value="CHASE_dom"/>
</dbReference>
<dbReference type="PRINTS" id="PR00344">
    <property type="entry name" value="BCTRLSENSOR"/>
</dbReference>
<feature type="domain" description="Histidine kinase" evidence="13">
    <location>
        <begin position="575"/>
        <end position="790"/>
    </location>
</feature>
<evidence type="ECO:0000256" key="6">
    <source>
        <dbReference type="ARBA" id="ARBA00022692"/>
    </source>
</evidence>
<dbReference type="InterPro" id="IPR003661">
    <property type="entry name" value="HisK_dim/P_dom"/>
</dbReference>
<evidence type="ECO:0000256" key="7">
    <source>
        <dbReference type="ARBA" id="ARBA00022777"/>
    </source>
</evidence>
<dbReference type="SMART" id="SM01079">
    <property type="entry name" value="CHASE"/>
    <property type="match status" value="1"/>
</dbReference>
<dbReference type="InterPro" id="IPR001789">
    <property type="entry name" value="Sig_transdc_resp-reg_receiver"/>
</dbReference>
<comment type="catalytic activity">
    <reaction evidence="1">
        <text>ATP + protein L-histidine = ADP + protein N-phospho-L-histidine.</text>
        <dbReference type="EC" id="2.7.13.3"/>
    </reaction>
</comment>
<evidence type="ECO:0000256" key="4">
    <source>
        <dbReference type="ARBA" id="ARBA00022553"/>
    </source>
</evidence>
<keyword evidence="17" id="KW-1185">Reference proteome</keyword>
<proteinExistence type="predicted"/>
<dbReference type="PROSITE" id="PS50109">
    <property type="entry name" value="HIS_KIN"/>
    <property type="match status" value="1"/>
</dbReference>
<evidence type="ECO:0000256" key="11">
    <source>
        <dbReference type="SAM" id="Coils"/>
    </source>
</evidence>
<comment type="subcellular location">
    <subcellularLocation>
        <location evidence="2">Membrane</location>
    </subcellularLocation>
</comment>
<dbReference type="EMBL" id="JABSNM010000010">
    <property type="protein sequence ID" value="NRT56778.1"/>
    <property type="molecule type" value="Genomic_DNA"/>
</dbReference>
<dbReference type="Pfam" id="PF02518">
    <property type="entry name" value="HATPase_c"/>
    <property type="match status" value="1"/>
</dbReference>
<dbReference type="PROSITE" id="PS50110">
    <property type="entry name" value="RESPONSE_REGULATORY"/>
    <property type="match status" value="1"/>
</dbReference>
<dbReference type="Pfam" id="PF00512">
    <property type="entry name" value="HisKA"/>
    <property type="match status" value="1"/>
</dbReference>
<dbReference type="Pfam" id="PF03924">
    <property type="entry name" value="CHASE"/>
    <property type="match status" value="1"/>
</dbReference>
<dbReference type="PANTHER" id="PTHR43047">
    <property type="entry name" value="TWO-COMPONENT HISTIDINE PROTEIN KINASE"/>
    <property type="match status" value="1"/>
</dbReference>
<gene>
    <name evidence="16" type="ORF">HNQ01_002525</name>
</gene>
<keyword evidence="4 10" id="KW-0597">Phosphoprotein</keyword>
<dbReference type="CDD" id="cd00082">
    <property type="entry name" value="HisKA"/>
    <property type="match status" value="1"/>
</dbReference>
<dbReference type="InterPro" id="IPR036890">
    <property type="entry name" value="HATPase_C_sf"/>
</dbReference>
<evidence type="ECO:0000313" key="17">
    <source>
        <dbReference type="Proteomes" id="UP001516061"/>
    </source>
</evidence>
<dbReference type="EC" id="2.7.13.3" evidence="3"/>
<reference evidence="16 17" key="1">
    <citation type="submission" date="2020-05" db="EMBL/GenBank/DDBJ databases">
        <title>Genomic Encyclopedia of Type Strains, Phase IV (KMG-V): Genome sequencing to study the core and pangenomes of soil and plant-associated prokaryotes.</title>
        <authorList>
            <person name="Whitman W."/>
        </authorList>
    </citation>
    <scope>NUCLEOTIDE SEQUENCE [LARGE SCALE GENOMIC DNA]</scope>
    <source>
        <strain evidence="16 17">C29</strain>
    </source>
</reference>
<dbReference type="InterPro" id="IPR004358">
    <property type="entry name" value="Sig_transdc_His_kin-like_C"/>
</dbReference>
<dbReference type="Gene3D" id="3.30.565.10">
    <property type="entry name" value="Histidine kinase-like ATPase, C-terminal domain"/>
    <property type="match status" value="1"/>
</dbReference>
<feature type="domain" description="Response regulatory" evidence="14">
    <location>
        <begin position="818"/>
        <end position="937"/>
    </location>
</feature>
<feature type="modified residue" description="4-aspartylphosphate" evidence="10">
    <location>
        <position position="867"/>
    </location>
</feature>
<dbReference type="Gene3D" id="3.30.450.350">
    <property type="entry name" value="CHASE domain"/>
    <property type="match status" value="1"/>
</dbReference>
<evidence type="ECO:0000313" key="16">
    <source>
        <dbReference type="EMBL" id="NRT56778.1"/>
    </source>
</evidence>
<dbReference type="PROSITE" id="PS50839">
    <property type="entry name" value="CHASE"/>
    <property type="match status" value="1"/>
</dbReference>
<feature type="coiled-coil region" evidence="11">
    <location>
        <begin position="534"/>
        <end position="568"/>
    </location>
</feature>
<dbReference type="SMART" id="SM00388">
    <property type="entry name" value="HisKA"/>
    <property type="match status" value="1"/>
</dbReference>
<evidence type="ECO:0000259" key="13">
    <source>
        <dbReference type="PROSITE" id="PS50109"/>
    </source>
</evidence>
<dbReference type="SUPFAM" id="SSF55874">
    <property type="entry name" value="ATPase domain of HSP90 chaperone/DNA topoisomerase II/histidine kinase"/>
    <property type="match status" value="1"/>
</dbReference>
<organism evidence="16 17">
    <name type="scientific">Sphaerotilus uruguayifluvii</name>
    <dbReference type="NCBI Taxonomy" id="2735897"/>
    <lineage>
        <taxon>Bacteria</taxon>
        <taxon>Pseudomonadati</taxon>
        <taxon>Pseudomonadota</taxon>
        <taxon>Betaproteobacteria</taxon>
        <taxon>Burkholderiales</taxon>
        <taxon>Sphaerotilaceae</taxon>
        <taxon>Sphaerotilus</taxon>
    </lineage>
</organism>
<keyword evidence="5" id="KW-0808">Transferase</keyword>
<keyword evidence="7" id="KW-0418">Kinase</keyword>
<dbReference type="RefSeq" id="WP_173805799.1">
    <property type="nucleotide sequence ID" value="NZ_JABSNM010000010.1"/>
</dbReference>
<evidence type="ECO:0000259" key="15">
    <source>
        <dbReference type="PROSITE" id="PS50839"/>
    </source>
</evidence>
<sequence length="1045" mass="111533">MSEPAFSRRLAAGVGLAGLQALLTALSGRWLHEVPGDPGMSPWIWLSSGLMLAHLLGRPDAIGRLALLAGLAAGLASWPAPARAGLEPMALLAQLLVLEVAAGIGRRLRITPVRDGVAALLRFVALAGAAAALIGLAEGGSPGRQGAGMLAQACGLLMVTPMAMLLARHPRLAPARQAGAVQCAGLGLTLLLGAVTADTQRQTRLADFEGEARLLATTLQNHLDLAQRDIERLRDLHYRIELDREEFERGSDEILRQSPWIRLFSLLPRVPAAQRPAFEDASDGLEGQSVREIAPDGTVQRAGRRAEFYPVLRTVPLEGQEALIGIDEAADPLRGPALRAAVDSGGTRASSSFSSLARTASEACVTVLYSPVPEQSWRLGEALTPQRVRAVVGATVDLGWMLGQVRRQTGGSPISLLLHEPDRPAASGVQLDAEGRVQPWSGSGDAAAHQALLRGVHARHAVTVGGRRWELLARPDWAGQPVPIDMTLAAVLASGLGGTLLVGAMLRARQRHLQALQIAHDSLERTVAQRTAALETSNRQLGAEIDERRRLEDDLRHASLQAQQASQAKTMFLANMSHEIRTPLNAVIGYTQILLEDRALPAPAHGRLRIILQAGQRLLRLINDVLDLSKIEAGGLQLHAAPFDLRQELDEIARLFEERAGARGLTLRCDIALPAREPVHGDRTKIGQIVMNLLSNAVKFTDRGEVALEVRRSGELVVIEVRDTGPGIGADELAQLFAPFRQGHAGLDKGGTGLGLVLARHMARAMGGELAIDSTPGCGTCACLRLPLPPGDDEVAASPVPAGALPGTERLDAATPVHAVVVEDDTHSRDILVHLLERLGCRVAAASDGLQGLRLIGRARPDIVFTDIRMPVLDGLRMLAQLKSAADADRRPLPPVVAVSASSLEHERRHYIAQGFSDFVGKPYAFEDILRMLALHAGARFVAPPADGPADAPPRDAPGPLPPAPAPGLDDADRTALETMRQAAADGQTRVLRRQLERLDQSARLAPAHREALHRAVQDYAFDDLARQVEALLASAPSPQDMPTP</sequence>
<dbReference type="SUPFAM" id="SSF52172">
    <property type="entry name" value="CheY-like"/>
    <property type="match status" value="1"/>
</dbReference>
<dbReference type="InterPro" id="IPR042240">
    <property type="entry name" value="CHASE_sf"/>
</dbReference>
<dbReference type="Gene3D" id="3.40.50.2300">
    <property type="match status" value="1"/>
</dbReference>
<keyword evidence="6" id="KW-0812">Transmembrane</keyword>
<name>A0ABX2G397_9BURK</name>
<dbReference type="InterPro" id="IPR005467">
    <property type="entry name" value="His_kinase_dom"/>
</dbReference>
<dbReference type="PANTHER" id="PTHR43047:SF72">
    <property type="entry name" value="OSMOSENSING HISTIDINE PROTEIN KINASE SLN1"/>
    <property type="match status" value="1"/>
</dbReference>
<evidence type="ECO:0000256" key="12">
    <source>
        <dbReference type="SAM" id="MobiDB-lite"/>
    </source>
</evidence>
<protein>
    <recommendedName>
        <fullName evidence="3">histidine kinase</fullName>
        <ecNumber evidence="3">2.7.13.3</ecNumber>
    </recommendedName>
</protein>
<evidence type="ECO:0000259" key="14">
    <source>
        <dbReference type="PROSITE" id="PS50110"/>
    </source>
</evidence>
<accession>A0ABX2G397</accession>
<evidence type="ECO:0000256" key="8">
    <source>
        <dbReference type="ARBA" id="ARBA00022989"/>
    </source>
</evidence>
<keyword evidence="9" id="KW-0472">Membrane</keyword>
<dbReference type="Gene3D" id="1.10.287.130">
    <property type="match status" value="1"/>
</dbReference>